<evidence type="ECO:0000259" key="1">
    <source>
        <dbReference type="PROSITE" id="PS51729"/>
    </source>
</evidence>
<keyword evidence="3" id="KW-1185">Reference proteome</keyword>
<sequence>MDDNYKLIHNSSKQRFEFHIDGFKPHIEFRERGNKIYLEHTRVPEELEGKGIASNLVKQVFRIIEQRQLVLVPICDFVKSYLERHPEWNYLTKERS</sequence>
<dbReference type="Proteomes" id="UP000064893">
    <property type="component" value="Chromosome"/>
</dbReference>
<dbReference type="AlphaFoldDB" id="A0A0S2HWP7"/>
<dbReference type="PROSITE" id="PS51729">
    <property type="entry name" value="GNAT_YJDJ"/>
    <property type="match status" value="1"/>
</dbReference>
<feature type="domain" description="N-acetyltransferase" evidence="1">
    <location>
        <begin position="8"/>
        <end position="93"/>
    </location>
</feature>
<dbReference type="SUPFAM" id="SSF55729">
    <property type="entry name" value="Acyl-CoA N-acyltransferases (Nat)"/>
    <property type="match status" value="1"/>
</dbReference>
<name>A0A0S2HWP7_9BACT</name>
<evidence type="ECO:0000313" key="3">
    <source>
        <dbReference type="Proteomes" id="UP000064893"/>
    </source>
</evidence>
<organism evidence="2 3">
    <name type="scientific">Salinivirga cyanobacteriivorans</name>
    <dbReference type="NCBI Taxonomy" id="1307839"/>
    <lineage>
        <taxon>Bacteria</taxon>
        <taxon>Pseudomonadati</taxon>
        <taxon>Bacteroidota</taxon>
        <taxon>Bacteroidia</taxon>
        <taxon>Bacteroidales</taxon>
        <taxon>Salinivirgaceae</taxon>
        <taxon>Salinivirga</taxon>
    </lineage>
</organism>
<accession>A0A0S2HWP7</accession>
<proteinExistence type="predicted"/>
<dbReference type="RefSeq" id="WP_057952037.1">
    <property type="nucleotide sequence ID" value="NZ_CP013118.1"/>
</dbReference>
<dbReference type="OrthoDB" id="1120671at2"/>
<dbReference type="STRING" id="1307839.L21SP5_00825"/>
<evidence type="ECO:0000313" key="2">
    <source>
        <dbReference type="EMBL" id="ALO14496.1"/>
    </source>
</evidence>
<dbReference type="Gene3D" id="3.40.630.30">
    <property type="match status" value="1"/>
</dbReference>
<reference evidence="2 3" key="1">
    <citation type="submission" date="2015-11" db="EMBL/GenBank/DDBJ databases">
        <title>Description and complete genome sequence of a novel strain predominating in hypersaline microbial mats and representing a new family of the Bacteriodetes phylum.</title>
        <authorList>
            <person name="Spring S."/>
            <person name="Bunk B."/>
            <person name="Sproer C."/>
            <person name="Klenk H.-P."/>
        </authorList>
    </citation>
    <scope>NUCLEOTIDE SEQUENCE [LARGE SCALE GENOMIC DNA]</scope>
    <source>
        <strain evidence="2 3">L21-Spi-D4</strain>
    </source>
</reference>
<protein>
    <recommendedName>
        <fullName evidence="1">N-acetyltransferase domain-containing protein</fullName>
    </recommendedName>
</protein>
<gene>
    <name evidence="2" type="ORF">L21SP5_00825</name>
</gene>
<dbReference type="InterPro" id="IPR031165">
    <property type="entry name" value="GNAT_YJDJ"/>
</dbReference>
<dbReference type="EMBL" id="CP013118">
    <property type="protein sequence ID" value="ALO14496.1"/>
    <property type="molecule type" value="Genomic_DNA"/>
</dbReference>
<dbReference type="Pfam" id="PF14542">
    <property type="entry name" value="Acetyltransf_CG"/>
    <property type="match status" value="1"/>
</dbReference>
<dbReference type="KEGG" id="blq:L21SP5_00825"/>
<dbReference type="PANTHER" id="PTHR31435">
    <property type="entry name" value="PROTEIN NATD1"/>
    <property type="match status" value="1"/>
</dbReference>
<dbReference type="PANTHER" id="PTHR31435:SF10">
    <property type="entry name" value="BSR4717 PROTEIN"/>
    <property type="match status" value="1"/>
</dbReference>
<dbReference type="InterPro" id="IPR016181">
    <property type="entry name" value="Acyl_CoA_acyltransferase"/>
</dbReference>
<dbReference type="InterPro" id="IPR045057">
    <property type="entry name" value="Gcn5-rel_NAT"/>
</dbReference>